<gene>
    <name evidence="3" type="ORF">GFB49_17740</name>
</gene>
<dbReference type="PROSITE" id="PS51186">
    <property type="entry name" value="GNAT"/>
    <property type="match status" value="1"/>
</dbReference>
<dbReference type="PANTHER" id="PTHR47237:SF2">
    <property type="entry name" value="BLL4206 PROTEIN"/>
    <property type="match status" value="1"/>
</dbReference>
<dbReference type="SUPFAM" id="SSF55729">
    <property type="entry name" value="Acyl-CoA N-acyltransferases (Nat)"/>
    <property type="match status" value="1"/>
</dbReference>
<dbReference type="Gene3D" id="3.40.630.30">
    <property type="match status" value="1"/>
</dbReference>
<dbReference type="AlphaFoldDB" id="A0A843YM88"/>
<keyword evidence="4" id="KW-1185">Reference proteome</keyword>
<feature type="region of interest" description="Disordered" evidence="1">
    <location>
        <begin position="1"/>
        <end position="22"/>
    </location>
</feature>
<dbReference type="EMBL" id="WIBF01000014">
    <property type="protein sequence ID" value="MQQ10313.1"/>
    <property type="molecule type" value="Genomic_DNA"/>
</dbReference>
<dbReference type="InterPro" id="IPR052729">
    <property type="entry name" value="Acyl/Acetyltrans_Enzymes"/>
</dbReference>
<feature type="compositionally biased region" description="Basic and acidic residues" evidence="1">
    <location>
        <begin position="1"/>
        <end position="12"/>
    </location>
</feature>
<sequence>MTSKDLGDKNETLPEVEGAMPQRKKTDLHLKVDVFEAATHEISLTDLPLLQELTVGVFWPHRDRDLELLIQLGQGYLALDEIGRPLSSAMKFQMGPDFAMLGMMITAPRLQTLGTGRWLLQQIMGACGNRDLRLSATRAGYRLYETAGFQPVATIRQQQGIAREIYLPEPVPDTEVRALEEADWATLIELDTGAYGVGRETVIQALKVKSECIVAEKAGKIVGYAMIRNFGRGQVIGPVVADCDELAMQLIAPLIQTRTGKFLRIDTPVEDGQLTAFLSAAGLGLFDTVTEMYKGKQRRATSGAVMYGLAAHSLG</sequence>
<evidence type="ECO:0000313" key="4">
    <source>
        <dbReference type="Proteomes" id="UP000444174"/>
    </source>
</evidence>
<evidence type="ECO:0000256" key="1">
    <source>
        <dbReference type="SAM" id="MobiDB-lite"/>
    </source>
</evidence>
<dbReference type="PANTHER" id="PTHR47237">
    <property type="entry name" value="SLL0310 PROTEIN"/>
    <property type="match status" value="1"/>
</dbReference>
<reference evidence="3 4" key="1">
    <citation type="submission" date="2019-10" db="EMBL/GenBank/DDBJ databases">
        <title>Epibacterium sp. nov., isolated from seawater.</title>
        <authorList>
            <person name="Zhang X."/>
            <person name="Li N."/>
        </authorList>
    </citation>
    <scope>NUCLEOTIDE SEQUENCE [LARGE SCALE GENOMIC DNA]</scope>
    <source>
        <strain evidence="3 4">SM1979</strain>
    </source>
</reference>
<accession>A0A843YM88</accession>
<name>A0A843YM88_9RHOB</name>
<dbReference type="InterPro" id="IPR016181">
    <property type="entry name" value="Acyl_CoA_acyltransferase"/>
</dbReference>
<dbReference type="InterPro" id="IPR041496">
    <property type="entry name" value="YitH/HolE_GNAT"/>
</dbReference>
<dbReference type="RefSeq" id="WP_153217296.1">
    <property type="nucleotide sequence ID" value="NZ_WIBF01000014.1"/>
</dbReference>
<dbReference type="Pfam" id="PF18014">
    <property type="entry name" value="Acetyltransf_18"/>
    <property type="match status" value="1"/>
</dbReference>
<feature type="domain" description="N-acetyltransferase" evidence="2">
    <location>
        <begin position="37"/>
        <end position="172"/>
    </location>
</feature>
<evidence type="ECO:0000313" key="3">
    <source>
        <dbReference type="EMBL" id="MQQ10313.1"/>
    </source>
</evidence>
<protein>
    <submittedName>
        <fullName evidence="3">GNAT family N-acetyltransferase</fullName>
    </submittedName>
</protein>
<proteinExistence type="predicted"/>
<dbReference type="Gene3D" id="3.40.630.90">
    <property type="match status" value="1"/>
</dbReference>
<comment type="caution">
    <text evidence="3">The sequence shown here is derived from an EMBL/GenBank/DDBJ whole genome shotgun (WGS) entry which is preliminary data.</text>
</comment>
<dbReference type="Proteomes" id="UP000444174">
    <property type="component" value="Unassembled WGS sequence"/>
</dbReference>
<dbReference type="InterPro" id="IPR000182">
    <property type="entry name" value="GNAT_dom"/>
</dbReference>
<keyword evidence="3" id="KW-0808">Transferase</keyword>
<organism evidence="3 4">
    <name type="scientific">Tritonibacter litoralis</name>
    <dbReference type="NCBI Taxonomy" id="2662264"/>
    <lineage>
        <taxon>Bacteria</taxon>
        <taxon>Pseudomonadati</taxon>
        <taxon>Pseudomonadota</taxon>
        <taxon>Alphaproteobacteria</taxon>
        <taxon>Rhodobacterales</taxon>
        <taxon>Paracoccaceae</taxon>
        <taxon>Tritonibacter</taxon>
    </lineage>
</organism>
<evidence type="ECO:0000259" key="2">
    <source>
        <dbReference type="PROSITE" id="PS51186"/>
    </source>
</evidence>
<dbReference type="GO" id="GO:0016747">
    <property type="term" value="F:acyltransferase activity, transferring groups other than amino-acyl groups"/>
    <property type="evidence" value="ECO:0007669"/>
    <property type="project" value="InterPro"/>
</dbReference>